<keyword evidence="1" id="KW-0732">Signal</keyword>
<comment type="caution">
    <text evidence="2">The sequence shown here is derived from an EMBL/GenBank/DDBJ whole genome shotgun (WGS) entry which is preliminary data.</text>
</comment>
<evidence type="ECO:0000313" key="2">
    <source>
        <dbReference type="EMBL" id="MBM3116327.1"/>
    </source>
</evidence>
<accession>A0ABS2BL40</accession>
<sequence>MIFSKQARVAMVCLALMPGLAQACGYGGMHGTVTLYPYMNSYRLDVNSRMAVVSGEIRALPPLAGTEGLARASGWLDRMRATLESNGMKTRLAVYLVDSRLWTRFEGSDQGVLMRSHQEAQPGDAVLMLSEATLSALLAQQISFPQARDADLLTFTGQPADTVDLAFNSGLPLL</sequence>
<keyword evidence="3" id="KW-1185">Reference proteome</keyword>
<organism evidence="2 3">
    <name type="scientific">Jeongeupia naejangsanensis</name>
    <dbReference type="NCBI Taxonomy" id="613195"/>
    <lineage>
        <taxon>Bacteria</taxon>
        <taxon>Pseudomonadati</taxon>
        <taxon>Pseudomonadota</taxon>
        <taxon>Betaproteobacteria</taxon>
        <taxon>Neisseriales</taxon>
        <taxon>Chitinibacteraceae</taxon>
        <taxon>Jeongeupia</taxon>
    </lineage>
</organism>
<dbReference type="RefSeq" id="WP_203538565.1">
    <property type="nucleotide sequence ID" value="NZ_JAESND010000004.1"/>
</dbReference>
<evidence type="ECO:0000313" key="3">
    <source>
        <dbReference type="Proteomes" id="UP000809431"/>
    </source>
</evidence>
<name>A0ABS2BL40_9NEIS</name>
<evidence type="ECO:0000256" key="1">
    <source>
        <dbReference type="SAM" id="SignalP"/>
    </source>
</evidence>
<feature type="chain" id="PRO_5047407509" evidence="1">
    <location>
        <begin position="24"/>
        <end position="174"/>
    </location>
</feature>
<dbReference type="Proteomes" id="UP000809431">
    <property type="component" value="Unassembled WGS sequence"/>
</dbReference>
<reference evidence="2 3" key="1">
    <citation type="submission" date="2021-01" db="EMBL/GenBank/DDBJ databases">
        <title>Draft Genome Sequence and Polyhydroxyalkanoate Biosynthetic Potential of Jeongeupia naejangsanensis Type Strain DSM 24253.</title>
        <authorList>
            <person name="Turrini P."/>
            <person name="Artuso I."/>
            <person name="Lugli G.A."/>
            <person name="Frangipani E."/>
            <person name="Ventura M."/>
            <person name="Visca P."/>
        </authorList>
    </citation>
    <scope>NUCLEOTIDE SEQUENCE [LARGE SCALE GENOMIC DNA]</scope>
    <source>
        <strain evidence="2 3">DSM 24253</strain>
    </source>
</reference>
<dbReference type="EMBL" id="JAESND010000004">
    <property type="protein sequence ID" value="MBM3116327.1"/>
    <property type="molecule type" value="Genomic_DNA"/>
</dbReference>
<proteinExistence type="predicted"/>
<dbReference type="PROSITE" id="PS51257">
    <property type="entry name" value="PROKAR_LIPOPROTEIN"/>
    <property type="match status" value="1"/>
</dbReference>
<protein>
    <submittedName>
        <fullName evidence="2">Uncharacterized protein</fullName>
    </submittedName>
</protein>
<feature type="signal peptide" evidence="1">
    <location>
        <begin position="1"/>
        <end position="23"/>
    </location>
</feature>
<gene>
    <name evidence="2" type="ORF">JMJ54_10835</name>
</gene>